<evidence type="ECO:0000256" key="1">
    <source>
        <dbReference type="ARBA" id="ARBA00010075"/>
    </source>
</evidence>
<keyword evidence="3" id="KW-0238">DNA-binding</keyword>
<evidence type="ECO:0000256" key="3">
    <source>
        <dbReference type="ARBA" id="ARBA00023125"/>
    </source>
</evidence>
<evidence type="ECO:0000313" key="7">
    <source>
        <dbReference type="Proteomes" id="UP000263014"/>
    </source>
</evidence>
<dbReference type="GO" id="GO:0003677">
    <property type="term" value="F:DNA binding"/>
    <property type="evidence" value="ECO:0007669"/>
    <property type="project" value="UniProtKB-KW"/>
</dbReference>
<gene>
    <name evidence="6" type="ORF">DXD79_15275</name>
</gene>
<reference evidence="6 7" key="1">
    <citation type="submission" date="2018-08" db="EMBL/GenBank/DDBJ databases">
        <title>A genome reference for cultivated species of the human gut microbiota.</title>
        <authorList>
            <person name="Zou Y."/>
            <person name="Xue W."/>
            <person name="Luo G."/>
        </authorList>
    </citation>
    <scope>NUCLEOTIDE SEQUENCE [LARGE SCALE GENOMIC DNA]</scope>
    <source>
        <strain evidence="6 7">TM09-12</strain>
    </source>
</reference>
<dbReference type="PANTHER" id="PTHR33258">
    <property type="entry name" value="TRANSPOSASE INSL FOR INSERTION SEQUENCE ELEMENT IS186A-RELATED"/>
    <property type="match status" value="1"/>
</dbReference>
<proteinExistence type="inferred from homology"/>
<evidence type="ECO:0000256" key="4">
    <source>
        <dbReference type="ARBA" id="ARBA00023172"/>
    </source>
</evidence>
<protein>
    <submittedName>
        <fullName evidence="6">IS4 family transposase</fullName>
    </submittedName>
</protein>
<accession>A0A374P7K2</accession>
<sequence length="291" mass="34227">MYDLLSHTYVDAFVEGQQVSNEQRALNRMIDRTNILSAIVLADRGYESYNCFAHIQEKGWKFLFRVKDGTGGITSGLDLPITEEFDLCFNMYLTRKQTNEMKELLKDKNCYKRLTKDFDYLPVKNQKSIPVKPYFLPFRIVRFKLTDNTVETVLTNLDMEDFPPAELKKLYSKRWGIETFLRKLKYSIGLLHFHAKKVEYIYQEIFARMIMYNFIEMIISHVILENKSRKHAYQANFSTAAHICRQYFRGNVPPPTVETLIARLILPIRPGRSVPRNLSPKKATSFYYRVA</sequence>
<dbReference type="InterPro" id="IPR012337">
    <property type="entry name" value="RNaseH-like_sf"/>
</dbReference>
<dbReference type="InterPro" id="IPR002559">
    <property type="entry name" value="Transposase_11"/>
</dbReference>
<dbReference type="AlphaFoldDB" id="A0A374P7K2"/>
<dbReference type="PANTHER" id="PTHR33258:SF1">
    <property type="entry name" value="TRANSPOSASE INSL FOR INSERTION SEQUENCE ELEMENT IS186A-RELATED"/>
    <property type="match status" value="1"/>
</dbReference>
<feature type="domain" description="Transposase IS4-like" evidence="5">
    <location>
        <begin position="2"/>
        <end position="214"/>
    </location>
</feature>
<dbReference type="GO" id="GO:0006313">
    <property type="term" value="P:DNA transposition"/>
    <property type="evidence" value="ECO:0007669"/>
    <property type="project" value="InterPro"/>
</dbReference>
<dbReference type="InterPro" id="IPR047952">
    <property type="entry name" value="Transpos_IS4"/>
</dbReference>
<name>A0A374P7K2_9FIRM</name>
<dbReference type="SUPFAM" id="SSF53098">
    <property type="entry name" value="Ribonuclease H-like"/>
    <property type="match status" value="1"/>
</dbReference>
<evidence type="ECO:0000259" key="5">
    <source>
        <dbReference type="Pfam" id="PF01609"/>
    </source>
</evidence>
<comment type="caution">
    <text evidence="6">The sequence shown here is derived from an EMBL/GenBank/DDBJ whole genome shotgun (WGS) entry which is preliminary data.</text>
</comment>
<evidence type="ECO:0000256" key="2">
    <source>
        <dbReference type="ARBA" id="ARBA00022578"/>
    </source>
</evidence>
<organism evidence="6 7">
    <name type="scientific">Hungatella hathewayi</name>
    <dbReference type="NCBI Taxonomy" id="154046"/>
    <lineage>
        <taxon>Bacteria</taxon>
        <taxon>Bacillati</taxon>
        <taxon>Bacillota</taxon>
        <taxon>Clostridia</taxon>
        <taxon>Lachnospirales</taxon>
        <taxon>Lachnospiraceae</taxon>
        <taxon>Hungatella</taxon>
    </lineage>
</organism>
<evidence type="ECO:0000313" key="6">
    <source>
        <dbReference type="EMBL" id="RGJ03739.1"/>
    </source>
</evidence>
<keyword evidence="4" id="KW-0233">DNA recombination</keyword>
<dbReference type="Proteomes" id="UP000263014">
    <property type="component" value="Unassembled WGS sequence"/>
</dbReference>
<keyword evidence="2" id="KW-0815">Transposition</keyword>
<dbReference type="Pfam" id="PF01609">
    <property type="entry name" value="DDE_Tnp_1"/>
    <property type="match status" value="1"/>
</dbReference>
<dbReference type="NCBIfam" id="NF033592">
    <property type="entry name" value="transpos_IS4_1"/>
    <property type="match status" value="1"/>
</dbReference>
<dbReference type="GO" id="GO:0004803">
    <property type="term" value="F:transposase activity"/>
    <property type="evidence" value="ECO:0007669"/>
    <property type="project" value="InterPro"/>
</dbReference>
<dbReference type="EMBL" id="QSON01000006">
    <property type="protein sequence ID" value="RGJ03739.1"/>
    <property type="molecule type" value="Genomic_DNA"/>
</dbReference>
<comment type="similarity">
    <text evidence="1">Belongs to the transposase 11 family.</text>
</comment>
<dbReference type="Gene3D" id="3.90.350.10">
    <property type="entry name" value="Transposase Inhibitor Protein From Tn5, Chain A, domain 1"/>
    <property type="match status" value="1"/>
</dbReference>